<reference evidence="3" key="1">
    <citation type="journal article" date="2017" name="bioRxiv">
        <title>Comparative analysis of the genomes of Stylophora pistillata and Acropora digitifera provides evidence for extensive differences between species of corals.</title>
        <authorList>
            <person name="Voolstra C.R."/>
            <person name="Li Y."/>
            <person name="Liew Y.J."/>
            <person name="Baumgarten S."/>
            <person name="Zoccola D."/>
            <person name="Flot J.-F."/>
            <person name="Tambutte S."/>
            <person name="Allemand D."/>
            <person name="Aranda M."/>
        </authorList>
    </citation>
    <scope>NUCLEOTIDE SEQUENCE [LARGE SCALE GENOMIC DNA]</scope>
</reference>
<keyword evidence="3" id="KW-1185">Reference proteome</keyword>
<dbReference type="CDD" id="cd14727">
    <property type="entry name" value="ChanN-like"/>
    <property type="match status" value="1"/>
</dbReference>
<dbReference type="SUPFAM" id="SSF159501">
    <property type="entry name" value="EreA/ChaN-like"/>
    <property type="match status" value="1"/>
</dbReference>
<evidence type="ECO:0000313" key="3">
    <source>
        <dbReference type="Proteomes" id="UP000225706"/>
    </source>
</evidence>
<dbReference type="Gene3D" id="3.40.50.11550">
    <property type="match status" value="1"/>
</dbReference>
<accession>A0A2B4R569</accession>
<protein>
    <recommendedName>
        <fullName evidence="1">Haem-binding uptake Tiki superfamily ChaN domain-containing protein</fullName>
    </recommendedName>
</protein>
<evidence type="ECO:0000259" key="1">
    <source>
        <dbReference type="Pfam" id="PF04187"/>
    </source>
</evidence>
<dbReference type="Pfam" id="PF04187">
    <property type="entry name" value="Cofac_haem_bdg"/>
    <property type="match status" value="2"/>
</dbReference>
<organism evidence="2 3">
    <name type="scientific">Stylophora pistillata</name>
    <name type="common">Smooth cauliflower coral</name>
    <dbReference type="NCBI Taxonomy" id="50429"/>
    <lineage>
        <taxon>Eukaryota</taxon>
        <taxon>Metazoa</taxon>
        <taxon>Cnidaria</taxon>
        <taxon>Anthozoa</taxon>
        <taxon>Hexacorallia</taxon>
        <taxon>Scleractinia</taxon>
        <taxon>Astrocoeniina</taxon>
        <taxon>Pocilloporidae</taxon>
        <taxon>Stylophora</taxon>
    </lineage>
</organism>
<dbReference type="Proteomes" id="UP000225706">
    <property type="component" value="Unassembled WGS sequence"/>
</dbReference>
<proteinExistence type="predicted"/>
<feature type="domain" description="Haem-binding uptake Tiki superfamily ChaN" evidence="1">
    <location>
        <begin position="46"/>
        <end position="122"/>
    </location>
</feature>
<sequence>MNFIRDLHEDCMAGWTNLRGNLRKLSKSLQFVSARNPGSKLTFDTVMSEAKKATIVLFGEQHHQPSILKAQLCVLERMVSQTIEQSHGAFPVTVVLEMFNLHQQPLLDAYQANEISLEELRRFVPKTFCRMIVEEGKTYALEKIEQTGGPPREFYVDGSEEHYRYFQGLISGNLDIVVDKYRRIFPAQVLRDSSFAYTIMDIVQKSEGQTRILGICGSGHLDFKFGIPERISPEVPTYVLTSGTLDDPVESNVADCIYQYSH</sequence>
<dbReference type="AlphaFoldDB" id="A0A2B4R569"/>
<dbReference type="EMBL" id="LSMT01000965">
    <property type="protein sequence ID" value="PFX13484.1"/>
    <property type="molecule type" value="Genomic_DNA"/>
</dbReference>
<name>A0A2B4R569_STYPI</name>
<comment type="caution">
    <text evidence="2">The sequence shown here is derived from an EMBL/GenBank/DDBJ whole genome shotgun (WGS) entry which is preliminary data.</text>
</comment>
<evidence type="ECO:0000313" key="2">
    <source>
        <dbReference type="EMBL" id="PFX13484.1"/>
    </source>
</evidence>
<feature type="domain" description="Haem-binding uptake Tiki superfamily ChaN" evidence="1">
    <location>
        <begin position="124"/>
        <end position="231"/>
    </location>
</feature>
<dbReference type="InterPro" id="IPR007314">
    <property type="entry name" value="Cofac_haem-bd_dom"/>
</dbReference>
<gene>
    <name evidence="2" type="ORF">AWC38_SpisGene22425</name>
</gene>